<feature type="binding site" evidence="8">
    <location>
        <position position="77"/>
    </location>
    <ligand>
        <name>a divalent metal cation</name>
        <dbReference type="ChEBI" id="CHEBI:60240"/>
    </ligand>
</feature>
<dbReference type="Gene3D" id="3.30.420.10">
    <property type="entry name" value="Ribonuclease H-like superfamily/Ribonuclease H"/>
    <property type="match status" value="1"/>
</dbReference>
<feature type="binding site" evidence="8">
    <location>
        <position position="76"/>
    </location>
    <ligand>
        <name>a divalent metal cation</name>
        <dbReference type="ChEBI" id="CHEBI:60240"/>
    </ligand>
</feature>
<comment type="cofactor">
    <cofactor evidence="2">
        <name>Mg(2+)</name>
        <dbReference type="ChEBI" id="CHEBI:18420"/>
    </cofactor>
</comment>
<comment type="similarity">
    <text evidence="3">Belongs to the RNase HII family. Eukaryotic subfamily.</text>
</comment>
<evidence type="ECO:0000256" key="6">
    <source>
        <dbReference type="ARBA" id="ARBA00022759"/>
    </source>
</evidence>
<dbReference type="OrthoDB" id="7462577at2759"/>
<comment type="function">
    <text evidence="9">Endonuclease that specifically degrades the RNA of RNA-DNA hybrids.</text>
</comment>
<dbReference type="CDD" id="cd07181">
    <property type="entry name" value="RNase_HII_eukaryota_like"/>
    <property type="match status" value="1"/>
</dbReference>
<dbReference type="GO" id="GO:0032299">
    <property type="term" value="C:ribonuclease H2 complex"/>
    <property type="evidence" value="ECO:0007669"/>
    <property type="project" value="TreeGrafter"/>
</dbReference>
<comment type="catalytic activity">
    <reaction evidence="1 8 9">
        <text>Endonucleolytic cleavage to 5'-phosphomonoester.</text>
        <dbReference type="EC" id="3.1.26.4"/>
    </reaction>
</comment>
<dbReference type="InterPro" id="IPR004649">
    <property type="entry name" value="RNase_H2_suA"/>
</dbReference>
<evidence type="ECO:0000313" key="12">
    <source>
        <dbReference type="Proteomes" id="UP000285405"/>
    </source>
</evidence>
<dbReference type="Gene3D" id="1.10.10.460">
    <property type="entry name" value="Ribonuclease hii. Domain 2"/>
    <property type="match status" value="1"/>
</dbReference>
<sequence>MSESSNESEVGENYLGLDSSISKFLTNHSLKSNLLVTGESYTYFSDLPKSFQEFPDETITSSCRTISGPEFMLGVDEAGRGPVLGPMVYGLFYLPVPLADSLLRETHQFDDSKVLTPDFRNSLMRKICTPGTDLHHQCGWAVKVLSARDIGSNMMKPGTTYNLNAQAMDATVALIKGVYEKGINVKEIYIDTIGKPETYQKKLEGIFPTARITVAKKADSLYPCVSAASVCAKVTRDAALELLHDQYLQEIREEMGDKLLDGKTELSWGSGYPSDAKCTQWLKSNINAVFGWGNECRFSWGTAKNLLDQNDLAVEVEWPDEDVEPYQLTQFFGFKNDKETDELSTWFGRPLETAFF</sequence>
<dbReference type="GO" id="GO:0004523">
    <property type="term" value="F:RNA-DNA hybrid ribonuclease activity"/>
    <property type="evidence" value="ECO:0007669"/>
    <property type="project" value="UniProtKB-UniRule"/>
</dbReference>
<dbReference type="NCBIfam" id="TIGR00729">
    <property type="entry name" value="ribonuclease HII"/>
    <property type="match status" value="1"/>
</dbReference>
<comment type="cofactor">
    <cofactor evidence="8">
        <name>Mn(2+)</name>
        <dbReference type="ChEBI" id="CHEBI:29035"/>
    </cofactor>
    <cofactor evidence="8">
        <name>Mg(2+)</name>
        <dbReference type="ChEBI" id="CHEBI:18420"/>
    </cofactor>
    <text evidence="8">Manganese or magnesium. Binds 1 divalent metal ion per monomer in the absence of substrate. May bind a second metal ion after substrate binding.</text>
</comment>
<evidence type="ECO:0000256" key="9">
    <source>
        <dbReference type="RuleBase" id="RU003515"/>
    </source>
</evidence>
<feature type="binding site" evidence="8">
    <location>
        <position position="191"/>
    </location>
    <ligand>
        <name>a divalent metal cation</name>
        <dbReference type="ChEBI" id="CHEBI:60240"/>
    </ligand>
</feature>
<evidence type="ECO:0000256" key="3">
    <source>
        <dbReference type="ARBA" id="ARBA00007058"/>
    </source>
</evidence>
<organism evidence="11 12">
    <name type="scientific">Golovinomyces cichoracearum</name>
    <dbReference type="NCBI Taxonomy" id="62708"/>
    <lineage>
        <taxon>Eukaryota</taxon>
        <taxon>Fungi</taxon>
        <taxon>Dikarya</taxon>
        <taxon>Ascomycota</taxon>
        <taxon>Pezizomycotina</taxon>
        <taxon>Leotiomycetes</taxon>
        <taxon>Erysiphales</taxon>
        <taxon>Erysiphaceae</taxon>
        <taxon>Golovinomyces</taxon>
    </lineage>
</organism>
<dbReference type="GO" id="GO:0006298">
    <property type="term" value="P:mismatch repair"/>
    <property type="evidence" value="ECO:0007669"/>
    <property type="project" value="TreeGrafter"/>
</dbReference>
<evidence type="ECO:0000256" key="1">
    <source>
        <dbReference type="ARBA" id="ARBA00000077"/>
    </source>
</evidence>
<dbReference type="SUPFAM" id="SSF53098">
    <property type="entry name" value="Ribonuclease H-like"/>
    <property type="match status" value="1"/>
</dbReference>
<keyword evidence="5 8" id="KW-0479">Metal-binding</keyword>
<dbReference type="Proteomes" id="UP000285405">
    <property type="component" value="Unassembled WGS sequence"/>
</dbReference>
<dbReference type="PANTHER" id="PTHR10954:SF7">
    <property type="entry name" value="RIBONUCLEASE H2 SUBUNIT A"/>
    <property type="match status" value="1"/>
</dbReference>
<dbReference type="FunFam" id="1.10.10.460:FF:000001">
    <property type="entry name" value="Ribonuclease"/>
    <property type="match status" value="1"/>
</dbReference>
<name>A0A420ILX0_9PEZI</name>
<evidence type="ECO:0000256" key="8">
    <source>
        <dbReference type="PROSITE-ProRule" id="PRU01319"/>
    </source>
</evidence>
<dbReference type="EC" id="3.1.26.4" evidence="9"/>
<accession>A0A420ILX0</accession>
<dbReference type="GO" id="GO:0003723">
    <property type="term" value="F:RNA binding"/>
    <property type="evidence" value="ECO:0007669"/>
    <property type="project" value="UniProtKB-UniRule"/>
</dbReference>
<dbReference type="GO" id="GO:0046872">
    <property type="term" value="F:metal ion binding"/>
    <property type="evidence" value="ECO:0007669"/>
    <property type="project" value="UniProtKB-KW"/>
</dbReference>
<evidence type="ECO:0000259" key="10">
    <source>
        <dbReference type="PROSITE" id="PS51975"/>
    </source>
</evidence>
<dbReference type="Pfam" id="PF01351">
    <property type="entry name" value="RNase_HII"/>
    <property type="match status" value="1"/>
</dbReference>
<dbReference type="InterPro" id="IPR023160">
    <property type="entry name" value="RNase_HII_hlx-loop-hlx_cap_dom"/>
</dbReference>
<keyword evidence="4 8" id="KW-0540">Nuclease</keyword>
<dbReference type="GO" id="GO:0043137">
    <property type="term" value="P:DNA replication, removal of RNA primer"/>
    <property type="evidence" value="ECO:0007669"/>
    <property type="project" value="TreeGrafter"/>
</dbReference>
<dbReference type="AlphaFoldDB" id="A0A420ILX0"/>
<evidence type="ECO:0000256" key="7">
    <source>
        <dbReference type="ARBA" id="ARBA00022801"/>
    </source>
</evidence>
<dbReference type="PANTHER" id="PTHR10954">
    <property type="entry name" value="RIBONUCLEASE H2 SUBUNIT A"/>
    <property type="match status" value="1"/>
</dbReference>
<comment type="caution">
    <text evidence="11">The sequence shown here is derived from an EMBL/GenBank/DDBJ whole genome shotgun (WGS) entry which is preliminary data.</text>
</comment>
<evidence type="ECO:0000313" key="11">
    <source>
        <dbReference type="EMBL" id="RKF75550.1"/>
    </source>
</evidence>
<dbReference type="FunFam" id="3.30.420.10:FF:000016">
    <property type="entry name" value="Ribonuclease"/>
    <property type="match status" value="1"/>
</dbReference>
<dbReference type="PROSITE" id="PS51975">
    <property type="entry name" value="RNASE_H_2"/>
    <property type="match status" value="1"/>
</dbReference>
<dbReference type="InterPro" id="IPR012337">
    <property type="entry name" value="RNaseH-like_sf"/>
</dbReference>
<reference evidence="11 12" key="1">
    <citation type="journal article" date="2018" name="BMC Genomics">
        <title>Comparative genome analyses reveal sequence features reflecting distinct modes of host-adaptation between dicot and monocot powdery mildew.</title>
        <authorList>
            <person name="Wu Y."/>
            <person name="Ma X."/>
            <person name="Pan Z."/>
            <person name="Kale S.D."/>
            <person name="Song Y."/>
            <person name="King H."/>
            <person name="Zhang Q."/>
            <person name="Presley C."/>
            <person name="Deng X."/>
            <person name="Wei C.I."/>
            <person name="Xiao S."/>
        </authorList>
    </citation>
    <scope>NUCLEOTIDE SEQUENCE [LARGE SCALE GENOMIC DNA]</scope>
    <source>
        <strain evidence="11">UCSC1</strain>
    </source>
</reference>
<evidence type="ECO:0000256" key="4">
    <source>
        <dbReference type="ARBA" id="ARBA00022722"/>
    </source>
</evidence>
<feature type="domain" description="RNase H type-2" evidence="10">
    <location>
        <begin position="70"/>
        <end position="312"/>
    </location>
</feature>
<dbReference type="InterPro" id="IPR024567">
    <property type="entry name" value="RNase_HII/HIII_dom"/>
</dbReference>
<dbReference type="InterPro" id="IPR036397">
    <property type="entry name" value="RNaseH_sf"/>
</dbReference>
<keyword evidence="7 8" id="KW-0378">Hydrolase</keyword>
<protein>
    <recommendedName>
        <fullName evidence="9">Ribonuclease</fullName>
        <ecNumber evidence="9">3.1.26.4</ecNumber>
    </recommendedName>
</protein>
<evidence type="ECO:0000256" key="5">
    <source>
        <dbReference type="ARBA" id="ARBA00022723"/>
    </source>
</evidence>
<dbReference type="EMBL" id="MCBR01007809">
    <property type="protein sequence ID" value="RKF75550.1"/>
    <property type="molecule type" value="Genomic_DNA"/>
</dbReference>
<dbReference type="InterPro" id="IPR001352">
    <property type="entry name" value="RNase_HII/HIII"/>
</dbReference>
<proteinExistence type="inferred from homology"/>
<keyword evidence="6 8" id="KW-0255">Endonuclease</keyword>
<evidence type="ECO:0000256" key="2">
    <source>
        <dbReference type="ARBA" id="ARBA00001946"/>
    </source>
</evidence>
<gene>
    <name evidence="11" type="ORF">GcC1_078012</name>
</gene>